<evidence type="ECO:0000313" key="2">
    <source>
        <dbReference type="Proteomes" id="UP000295264"/>
    </source>
</evidence>
<sequence>MVKFQFPTRYSFNSANLNRVIPNNTLYIRYNNCLSFVTHICRDGKACIMDLTLSQKRETSESSPQFT</sequence>
<organism evidence="1 2">
    <name type="scientific">Sousa chinensis</name>
    <name type="common">Indo-pacific humpbacked dolphin</name>
    <name type="synonym">Steno chinensis</name>
    <dbReference type="NCBI Taxonomy" id="103600"/>
    <lineage>
        <taxon>Eukaryota</taxon>
        <taxon>Metazoa</taxon>
        <taxon>Chordata</taxon>
        <taxon>Craniata</taxon>
        <taxon>Vertebrata</taxon>
        <taxon>Euteleostomi</taxon>
        <taxon>Mammalia</taxon>
        <taxon>Eutheria</taxon>
        <taxon>Laurasiatheria</taxon>
        <taxon>Artiodactyla</taxon>
        <taxon>Whippomorpha</taxon>
        <taxon>Cetacea</taxon>
        <taxon>Odontoceti</taxon>
        <taxon>Delphinidae</taxon>
        <taxon>Sousa</taxon>
    </lineage>
</organism>
<keyword evidence="2" id="KW-1185">Reference proteome</keyword>
<evidence type="ECO:0000313" key="1">
    <source>
        <dbReference type="EMBL" id="TEA35967.1"/>
    </source>
</evidence>
<proteinExistence type="predicted"/>
<gene>
    <name evidence="1" type="ORF">DBR06_SOUSAS810082</name>
</gene>
<accession>A0A484GJJ1</accession>
<feature type="non-terminal residue" evidence="1">
    <location>
        <position position="67"/>
    </location>
</feature>
<protein>
    <submittedName>
        <fullName evidence="1">Uncharacterized protein</fullName>
    </submittedName>
</protein>
<name>A0A484GJJ1_SOUCH</name>
<dbReference type="AlphaFoldDB" id="A0A484GJJ1"/>
<reference evidence="1 2" key="1">
    <citation type="journal article" date="2018" name="Genomics">
        <title>Molecular footprints of inshore aquatic adaptation in Indo-Pacific humpback dolphin (Sousa chinensis).</title>
        <authorList>
            <person name="Ming Y."/>
            <person name="Jian J."/>
            <person name="Yu F."/>
            <person name="Yu X."/>
            <person name="Wang J."/>
            <person name="Liu W."/>
        </authorList>
    </citation>
    <scope>NUCLEOTIDE SEQUENCE [LARGE SCALE GENOMIC DNA]</scope>
    <source>
        <strain evidence="1">MY-2018</strain>
        <tissue evidence="1">Skin</tissue>
    </source>
</reference>
<dbReference type="EMBL" id="QWLN02006797">
    <property type="protein sequence ID" value="TEA35967.1"/>
    <property type="molecule type" value="Genomic_DNA"/>
</dbReference>
<comment type="caution">
    <text evidence="1">The sequence shown here is derived from an EMBL/GenBank/DDBJ whole genome shotgun (WGS) entry which is preliminary data.</text>
</comment>
<dbReference type="Proteomes" id="UP000295264">
    <property type="component" value="Unassembled WGS sequence"/>
</dbReference>